<keyword evidence="3" id="KW-1185">Reference proteome</keyword>
<comment type="caution">
    <text evidence="2">The sequence shown here is derived from an EMBL/GenBank/DDBJ whole genome shotgun (WGS) entry which is preliminary data.</text>
</comment>
<feature type="transmembrane region" description="Helical" evidence="1">
    <location>
        <begin position="66"/>
        <end position="89"/>
    </location>
</feature>
<evidence type="ECO:0000313" key="2">
    <source>
        <dbReference type="EMBL" id="MEQ3510316.1"/>
    </source>
</evidence>
<sequence>MEEVKDMKKLDDKEQAMYIAKKFQKRILIPKIFFISIACISGAATLQEIVTNNNFLKKDIFFIIFTIYWVVGLLFCIIYIPIAGICPYCHSFQKFNGKSFEIDANNLTYSRGISPFNKDYCTECKAPLSPKTVEHMYSKIAGE</sequence>
<evidence type="ECO:0000313" key="3">
    <source>
        <dbReference type="Proteomes" id="UP001447151"/>
    </source>
</evidence>
<name>A0ABV1JIK3_NEIPO</name>
<dbReference type="Proteomes" id="UP001447151">
    <property type="component" value="Unassembled WGS sequence"/>
</dbReference>
<keyword evidence="1" id="KW-0472">Membrane</keyword>
<protein>
    <submittedName>
        <fullName evidence="2">Uncharacterized protein</fullName>
    </submittedName>
</protein>
<keyword evidence="1" id="KW-1133">Transmembrane helix</keyword>
<accession>A0ABV1JIK3</accession>
<dbReference type="RefSeq" id="WP_349272535.1">
    <property type="nucleotide sequence ID" value="NZ_JBECZB010000003.1"/>
</dbReference>
<gene>
    <name evidence="2" type="ORF">ABM124_03080</name>
</gene>
<evidence type="ECO:0000256" key="1">
    <source>
        <dbReference type="SAM" id="Phobius"/>
    </source>
</evidence>
<organism evidence="2 3">
    <name type="scientific">Neisseria polysaccharea</name>
    <dbReference type="NCBI Taxonomy" id="489"/>
    <lineage>
        <taxon>Bacteria</taxon>
        <taxon>Pseudomonadati</taxon>
        <taxon>Pseudomonadota</taxon>
        <taxon>Betaproteobacteria</taxon>
        <taxon>Neisseriales</taxon>
        <taxon>Neisseriaceae</taxon>
        <taxon>Neisseria</taxon>
    </lineage>
</organism>
<proteinExistence type="predicted"/>
<keyword evidence="1" id="KW-0812">Transmembrane</keyword>
<dbReference type="EMBL" id="JBECZB010000003">
    <property type="protein sequence ID" value="MEQ3510316.1"/>
    <property type="molecule type" value="Genomic_DNA"/>
</dbReference>
<feature type="transmembrane region" description="Helical" evidence="1">
    <location>
        <begin position="27"/>
        <end position="46"/>
    </location>
</feature>
<reference evidence="2 3" key="1">
    <citation type="submission" date="2024-05" db="EMBL/GenBank/DDBJ databases">
        <authorList>
            <person name="Matzinger S.R."/>
            <person name="Bankers L."/>
            <person name="Rossheim A."/>
            <person name="Hetherington-Rauth M.C."/>
            <person name="Smith A."/>
            <person name="Baird S."/>
            <person name="Polanco D."/>
        </authorList>
    </citation>
    <scope>NUCLEOTIDE SEQUENCE [LARGE SCALE GENOMIC DNA]</scope>
    <source>
        <strain evidence="2 3">2024CJ-00066</strain>
    </source>
</reference>